<evidence type="ECO:0000313" key="2">
    <source>
        <dbReference type="EMBL" id="GER52678.1"/>
    </source>
</evidence>
<protein>
    <submittedName>
        <fullName evidence="2">Mitochondrial inner membrane protease subunit 1</fullName>
    </submittedName>
</protein>
<organism evidence="2 3">
    <name type="scientific">Striga asiatica</name>
    <name type="common">Asiatic witchweed</name>
    <name type="synonym">Buchnera asiatica</name>
    <dbReference type="NCBI Taxonomy" id="4170"/>
    <lineage>
        <taxon>Eukaryota</taxon>
        <taxon>Viridiplantae</taxon>
        <taxon>Streptophyta</taxon>
        <taxon>Embryophyta</taxon>
        <taxon>Tracheophyta</taxon>
        <taxon>Spermatophyta</taxon>
        <taxon>Magnoliopsida</taxon>
        <taxon>eudicotyledons</taxon>
        <taxon>Gunneridae</taxon>
        <taxon>Pentapetalae</taxon>
        <taxon>asterids</taxon>
        <taxon>lamiids</taxon>
        <taxon>Lamiales</taxon>
        <taxon>Orobanchaceae</taxon>
        <taxon>Buchnereae</taxon>
        <taxon>Striga</taxon>
    </lineage>
</organism>
<gene>
    <name evidence="2" type="ORF">STAS_30157</name>
</gene>
<feature type="region of interest" description="Disordered" evidence="1">
    <location>
        <begin position="172"/>
        <end position="199"/>
    </location>
</feature>
<dbReference type="GO" id="GO:0006508">
    <property type="term" value="P:proteolysis"/>
    <property type="evidence" value="ECO:0007669"/>
    <property type="project" value="UniProtKB-KW"/>
</dbReference>
<evidence type="ECO:0000313" key="3">
    <source>
        <dbReference type="Proteomes" id="UP000325081"/>
    </source>
</evidence>
<comment type="caution">
    <text evidence="2">The sequence shown here is derived from an EMBL/GenBank/DDBJ whole genome shotgun (WGS) entry which is preliminary data.</text>
</comment>
<evidence type="ECO:0000256" key="1">
    <source>
        <dbReference type="SAM" id="MobiDB-lite"/>
    </source>
</evidence>
<proteinExistence type="predicted"/>
<keyword evidence="2" id="KW-0645">Protease</keyword>
<feature type="region of interest" description="Disordered" evidence="1">
    <location>
        <begin position="71"/>
        <end position="93"/>
    </location>
</feature>
<feature type="compositionally biased region" description="Basic and acidic residues" evidence="1">
    <location>
        <begin position="179"/>
        <end position="199"/>
    </location>
</feature>
<dbReference type="EMBL" id="BKCP01010403">
    <property type="protein sequence ID" value="GER52678.1"/>
    <property type="molecule type" value="Genomic_DNA"/>
</dbReference>
<dbReference type="Proteomes" id="UP000325081">
    <property type="component" value="Unassembled WGS sequence"/>
</dbReference>
<dbReference type="AlphaFoldDB" id="A0A5A7R5H6"/>
<keyword evidence="2" id="KW-0378">Hydrolase</keyword>
<dbReference type="GO" id="GO:0008233">
    <property type="term" value="F:peptidase activity"/>
    <property type="evidence" value="ECO:0007669"/>
    <property type="project" value="UniProtKB-KW"/>
</dbReference>
<accession>A0A5A7R5H6</accession>
<sequence>MDISTSSFQRHLLVGNEKGEPNEEDGSQHHNPTKVLLDKFIWSAVSRKSWAACFDFSLLLRLKASHGSVSASDSLKQEKGSETDDESPGRLSAIDRKKLLVDPKLASKKETANYGINQAGSDEISLHSTSFGSLPGGVDTIARTVFSLSSSTSFIRSETCYKSDIPTSSLQRPLLVGNEKWEPSEEDGSRHHNPTKIEQ</sequence>
<reference evidence="3" key="1">
    <citation type="journal article" date="2019" name="Curr. Biol.">
        <title>Genome Sequence of Striga asiatica Provides Insight into the Evolution of Plant Parasitism.</title>
        <authorList>
            <person name="Yoshida S."/>
            <person name="Kim S."/>
            <person name="Wafula E.K."/>
            <person name="Tanskanen J."/>
            <person name="Kim Y.M."/>
            <person name="Honaas L."/>
            <person name="Yang Z."/>
            <person name="Spallek T."/>
            <person name="Conn C.E."/>
            <person name="Ichihashi Y."/>
            <person name="Cheong K."/>
            <person name="Cui S."/>
            <person name="Der J.P."/>
            <person name="Gundlach H."/>
            <person name="Jiao Y."/>
            <person name="Hori C."/>
            <person name="Ishida J.K."/>
            <person name="Kasahara H."/>
            <person name="Kiba T."/>
            <person name="Kim M.S."/>
            <person name="Koo N."/>
            <person name="Laohavisit A."/>
            <person name="Lee Y.H."/>
            <person name="Lumba S."/>
            <person name="McCourt P."/>
            <person name="Mortimer J.C."/>
            <person name="Mutuku J.M."/>
            <person name="Nomura T."/>
            <person name="Sasaki-Sekimoto Y."/>
            <person name="Seto Y."/>
            <person name="Wang Y."/>
            <person name="Wakatake T."/>
            <person name="Sakakibara H."/>
            <person name="Demura T."/>
            <person name="Yamaguchi S."/>
            <person name="Yoneyama K."/>
            <person name="Manabe R.I."/>
            <person name="Nelson D.C."/>
            <person name="Schulman A.H."/>
            <person name="Timko M.P."/>
            <person name="dePamphilis C.W."/>
            <person name="Choi D."/>
            <person name="Shirasu K."/>
        </authorList>
    </citation>
    <scope>NUCLEOTIDE SEQUENCE [LARGE SCALE GENOMIC DNA]</scope>
    <source>
        <strain evidence="3">cv. UVA1</strain>
    </source>
</reference>
<keyword evidence="3" id="KW-1185">Reference proteome</keyword>
<name>A0A5A7R5H6_STRAF</name>